<accession>A0A2P2MIZ9</accession>
<sequence>MPSQVYNAGCYVGKESTFLDHNLHKVLPAYHENLSQHVASSQIKNGDIDARNILNHTYFWQPKAERQLWMEKLGPCFGSIM</sequence>
<evidence type="ECO:0000313" key="1">
    <source>
        <dbReference type="EMBL" id="MBX30157.1"/>
    </source>
</evidence>
<name>A0A2P2MIZ9_RHIMU</name>
<dbReference type="AlphaFoldDB" id="A0A2P2MIZ9"/>
<proteinExistence type="predicted"/>
<reference evidence="1" key="1">
    <citation type="submission" date="2018-02" db="EMBL/GenBank/DDBJ databases">
        <title>Rhizophora mucronata_Transcriptome.</title>
        <authorList>
            <person name="Meera S.P."/>
            <person name="Sreeshan A."/>
            <person name="Augustine A."/>
        </authorList>
    </citation>
    <scope>NUCLEOTIDE SEQUENCE</scope>
    <source>
        <tissue evidence="1">Leaf</tissue>
    </source>
</reference>
<organism evidence="1">
    <name type="scientific">Rhizophora mucronata</name>
    <name type="common">Asiatic mangrove</name>
    <dbReference type="NCBI Taxonomy" id="61149"/>
    <lineage>
        <taxon>Eukaryota</taxon>
        <taxon>Viridiplantae</taxon>
        <taxon>Streptophyta</taxon>
        <taxon>Embryophyta</taxon>
        <taxon>Tracheophyta</taxon>
        <taxon>Spermatophyta</taxon>
        <taxon>Magnoliopsida</taxon>
        <taxon>eudicotyledons</taxon>
        <taxon>Gunneridae</taxon>
        <taxon>Pentapetalae</taxon>
        <taxon>rosids</taxon>
        <taxon>fabids</taxon>
        <taxon>Malpighiales</taxon>
        <taxon>Rhizophoraceae</taxon>
        <taxon>Rhizophora</taxon>
    </lineage>
</organism>
<dbReference type="EMBL" id="GGEC01049673">
    <property type="protein sequence ID" value="MBX30157.1"/>
    <property type="molecule type" value="Transcribed_RNA"/>
</dbReference>
<protein>
    <submittedName>
        <fullName evidence="1">Uncharacterized protein</fullName>
    </submittedName>
</protein>